<gene>
    <name evidence="2" type="ORF">GCM10010439_09100</name>
</gene>
<protein>
    <submittedName>
        <fullName evidence="2">Uncharacterized protein</fullName>
    </submittedName>
</protein>
<feature type="region of interest" description="Disordered" evidence="1">
    <location>
        <begin position="1"/>
        <end position="68"/>
    </location>
</feature>
<reference evidence="2 3" key="1">
    <citation type="journal article" date="2019" name="Int. J. Syst. Evol. Microbiol.">
        <title>The Global Catalogue of Microorganisms (GCM) 10K type strain sequencing project: providing services to taxonomists for standard genome sequencing and annotation.</title>
        <authorList>
            <consortium name="The Broad Institute Genomics Platform"/>
            <consortium name="The Broad Institute Genome Sequencing Center for Infectious Disease"/>
            <person name="Wu L."/>
            <person name="Ma J."/>
        </authorList>
    </citation>
    <scope>NUCLEOTIDE SEQUENCE [LARGE SCALE GENOMIC DNA]</scope>
    <source>
        <strain evidence="2 3">JCM 8201</strain>
    </source>
</reference>
<accession>A0ABN3TZJ5</accession>
<dbReference type="EMBL" id="BAAATZ010000003">
    <property type="protein sequence ID" value="GAA2720665.1"/>
    <property type="molecule type" value="Genomic_DNA"/>
</dbReference>
<name>A0ABN3TZJ5_9ACTN</name>
<sequence length="68" mass="7131">MNGGRPPPEDPDGYGEEAGWNGEGARGEERSGGRADRSWRGGATGRARPRPRAVRTGKGGLEGPEEAK</sequence>
<keyword evidence="3" id="KW-1185">Reference proteome</keyword>
<proteinExistence type="predicted"/>
<organism evidence="2 3">
    <name type="scientific">Actinocorallia aurantiaca</name>
    <dbReference type="NCBI Taxonomy" id="46204"/>
    <lineage>
        <taxon>Bacteria</taxon>
        <taxon>Bacillati</taxon>
        <taxon>Actinomycetota</taxon>
        <taxon>Actinomycetes</taxon>
        <taxon>Streptosporangiales</taxon>
        <taxon>Thermomonosporaceae</taxon>
        <taxon>Actinocorallia</taxon>
    </lineage>
</organism>
<evidence type="ECO:0000313" key="2">
    <source>
        <dbReference type="EMBL" id="GAA2720665.1"/>
    </source>
</evidence>
<evidence type="ECO:0000313" key="3">
    <source>
        <dbReference type="Proteomes" id="UP001501842"/>
    </source>
</evidence>
<dbReference type="Proteomes" id="UP001501842">
    <property type="component" value="Unassembled WGS sequence"/>
</dbReference>
<comment type="caution">
    <text evidence="2">The sequence shown here is derived from an EMBL/GenBank/DDBJ whole genome shotgun (WGS) entry which is preliminary data.</text>
</comment>
<evidence type="ECO:0000256" key="1">
    <source>
        <dbReference type="SAM" id="MobiDB-lite"/>
    </source>
</evidence>
<feature type="compositionally biased region" description="Basic and acidic residues" evidence="1">
    <location>
        <begin position="25"/>
        <end position="39"/>
    </location>
</feature>